<feature type="compositionally biased region" description="Polar residues" evidence="1">
    <location>
        <begin position="564"/>
        <end position="575"/>
    </location>
</feature>
<feature type="compositionally biased region" description="Polar residues" evidence="1">
    <location>
        <begin position="857"/>
        <end position="866"/>
    </location>
</feature>
<feature type="compositionally biased region" description="Polar residues" evidence="1">
    <location>
        <begin position="994"/>
        <end position="1009"/>
    </location>
</feature>
<protein>
    <submittedName>
        <fullName evidence="2">Uncharacterized protein</fullName>
    </submittedName>
</protein>
<feature type="compositionally biased region" description="Polar residues" evidence="1">
    <location>
        <begin position="1050"/>
        <end position="1061"/>
    </location>
</feature>
<dbReference type="Proteomes" id="UP001296104">
    <property type="component" value="Unassembled WGS sequence"/>
</dbReference>
<feature type="region of interest" description="Disordered" evidence="1">
    <location>
        <begin position="1033"/>
        <end position="1061"/>
    </location>
</feature>
<gene>
    <name evidence="2" type="ORF">LECACI_7A004244</name>
</gene>
<feature type="compositionally biased region" description="Low complexity" evidence="1">
    <location>
        <begin position="872"/>
        <end position="883"/>
    </location>
</feature>
<reference evidence="2" key="1">
    <citation type="submission" date="2023-11" db="EMBL/GenBank/DDBJ databases">
        <authorList>
            <person name="Alioto T."/>
            <person name="Alioto T."/>
            <person name="Gomez Garrido J."/>
        </authorList>
    </citation>
    <scope>NUCLEOTIDE SEQUENCE</scope>
</reference>
<feature type="compositionally biased region" description="Low complexity" evidence="1">
    <location>
        <begin position="815"/>
        <end position="826"/>
    </location>
</feature>
<feature type="compositionally biased region" description="Low complexity" evidence="1">
    <location>
        <begin position="51"/>
        <end position="70"/>
    </location>
</feature>
<feature type="compositionally biased region" description="Polar residues" evidence="1">
    <location>
        <begin position="1144"/>
        <end position="1160"/>
    </location>
</feature>
<keyword evidence="3" id="KW-1185">Reference proteome</keyword>
<evidence type="ECO:0000313" key="2">
    <source>
        <dbReference type="EMBL" id="CAK4003706.1"/>
    </source>
</evidence>
<feature type="compositionally biased region" description="Low complexity" evidence="1">
    <location>
        <begin position="971"/>
        <end position="982"/>
    </location>
</feature>
<feature type="region of interest" description="Disordered" evidence="1">
    <location>
        <begin position="1"/>
        <end position="78"/>
    </location>
</feature>
<feature type="compositionally biased region" description="Polar residues" evidence="1">
    <location>
        <begin position="645"/>
        <end position="665"/>
    </location>
</feature>
<feature type="compositionally biased region" description="Basic and acidic residues" evidence="1">
    <location>
        <begin position="473"/>
        <end position="485"/>
    </location>
</feature>
<accession>A0AAI8YYC0</accession>
<proteinExistence type="predicted"/>
<feature type="compositionally biased region" description="Polar residues" evidence="1">
    <location>
        <begin position="884"/>
        <end position="900"/>
    </location>
</feature>
<feature type="compositionally biased region" description="Polar residues" evidence="1">
    <location>
        <begin position="1033"/>
        <end position="1042"/>
    </location>
</feature>
<feature type="region of interest" description="Disordered" evidence="1">
    <location>
        <begin position="404"/>
        <end position="669"/>
    </location>
</feature>
<dbReference type="EMBL" id="CAVMBE010000022">
    <property type="protein sequence ID" value="CAK4003706.1"/>
    <property type="molecule type" value="Genomic_DNA"/>
</dbReference>
<evidence type="ECO:0000256" key="1">
    <source>
        <dbReference type="SAM" id="MobiDB-lite"/>
    </source>
</evidence>
<dbReference type="AlphaFoldDB" id="A0AAI8YYC0"/>
<feature type="region of interest" description="Disordered" evidence="1">
    <location>
        <begin position="1130"/>
        <end position="1160"/>
    </location>
</feature>
<sequence>MAGTKASAPNTLKRPGQGSKIYNPDKPVQSSDNDQFANSLIHGNKHPVPNTQAQRQPQPQQQGTRPQQAPRESDEELRRRAARYQLAKLGITFDDEKSKVTRETETLTGGKVQQYFYGAQWNPQTVKMTVKYSLEGRLEADISGYTTQATPEKVEADVKKVAEGLCQGHHDDELSKSGLAELLLPFVKMAEAPAMILDTSANAYGLGMTTAVLRALDPVLDSNSANHDGPFKAVAKKSSEGWIHMKLKNFRFGRLYRKGNNIMPCKFSIAVLLYMQECWGLCARLSSVDQDDLELALEAGDIQDILREAQEPPKPQLEPKQQPAGAQWSIYPSDMATEAKVDAHRRSWLDCEKQCLEHASAMQKSEEQYLEDIVDGKYHEQEALDEEREEDDFSKALKKLESTSLRKRQAREKKIRDKDVKISQRREEDRRQEKEKVDADEGELERKAEEERKAEREAERKEKDQKAQNTADRYAKMAAEQRVRDNAGSAAQAKIAQRKTAKAAARKDAALQVSPSDTPCSPAGNGASTPLAQPVQTGSKRKAHVEDGDQQEPNAKRWKGDSGQVPQQDTVTSRPSPDIAKEAPMVAPANNKRKADNGPEAEQPAPKRVKEATAHQQPASSDDGDDIQILDEAPTSVRNNERNGPGQSASPKATTASDSGYSSHSAPPCVTPPDGNAHCATCAQNTETITAMVKLAQKTPDQDWKQYTAPNLREICNSLGVAVSGKTKKPMCQETVKKFLQDHGHLQTAGVWKENSLGQVVWYTSMGAYHQQLQKEQLEVARKYSQPYVPAVGEETVEQPPGSQKKAAPRKRTTKTASAATTQASPQMRSGQDGDQQLPPHSMNPPPQHQQPAQMPRNEQLTAPSTGGTGSQQQAPRQPQWQRTPVQGQASPQAAINGSGQLREPPRMPIAVSSQSPPMSCGTPRYQQQAPRAPPNVAIHAYPGHEFGANVPTQGLPLPQSPVGGRVQSSPQQQQYRAPGQPQSGGTPAMHTPAQWQQSPHLQNGSPAQHYQRHGIGMNSQVQYPRDGQYNMASPAQYQNTPRVGANGPMPQQQSPGVGNQNQFYNDPMHHQSRPQMNMGGPSPQQASFQQQQVNMTGQYYPNQQRVSGGYGQQSPQATTRPMLGYHQQAVSPSGADGAAYRQPHQQYGNGQGYAQHSPRSNACQMNPAQYLHQQGYAQPHTQIDPRPMHGHIRPPPLMHQQGYGQQHLQHNPMYPAPLTAQPRYQNIPNGQQQYTNQQSYVQHQGMRDQQGQVIDITD</sequence>
<comment type="caution">
    <text evidence="2">The sequence shown here is derived from an EMBL/GenBank/DDBJ whole genome shotgun (WGS) entry which is preliminary data.</text>
</comment>
<feature type="compositionally biased region" description="Polar residues" evidence="1">
    <location>
        <begin position="526"/>
        <end position="538"/>
    </location>
</feature>
<organism evidence="2 3">
    <name type="scientific">Lecanosticta acicola</name>
    <dbReference type="NCBI Taxonomy" id="111012"/>
    <lineage>
        <taxon>Eukaryota</taxon>
        <taxon>Fungi</taxon>
        <taxon>Dikarya</taxon>
        <taxon>Ascomycota</taxon>
        <taxon>Pezizomycotina</taxon>
        <taxon>Dothideomycetes</taxon>
        <taxon>Dothideomycetidae</taxon>
        <taxon>Mycosphaerellales</taxon>
        <taxon>Mycosphaerellaceae</taxon>
        <taxon>Lecanosticta</taxon>
    </lineage>
</organism>
<feature type="compositionally biased region" description="Basic and acidic residues" evidence="1">
    <location>
        <begin position="412"/>
        <end position="466"/>
    </location>
</feature>
<name>A0AAI8YYC0_9PEZI</name>
<feature type="compositionally biased region" description="Polar residues" evidence="1">
    <location>
        <begin position="28"/>
        <end position="38"/>
    </location>
</feature>
<feature type="region of interest" description="Disordered" evidence="1">
    <location>
        <begin position="792"/>
        <end position="1012"/>
    </location>
</feature>
<evidence type="ECO:0000313" key="3">
    <source>
        <dbReference type="Proteomes" id="UP001296104"/>
    </source>
</evidence>